<dbReference type="InterPro" id="IPR018303">
    <property type="entry name" value="ATPase_P-typ_P_site"/>
</dbReference>
<dbReference type="InterPro" id="IPR036412">
    <property type="entry name" value="HAD-like_sf"/>
</dbReference>
<dbReference type="SFLD" id="SFLDF00027">
    <property type="entry name" value="p-type_atpase"/>
    <property type="match status" value="1"/>
</dbReference>
<evidence type="ECO:0000256" key="6">
    <source>
        <dbReference type="ARBA" id="ARBA00022840"/>
    </source>
</evidence>
<dbReference type="InterPro" id="IPR023298">
    <property type="entry name" value="ATPase_P-typ_TM_dom_sf"/>
</dbReference>
<dbReference type="Pfam" id="PF00702">
    <property type="entry name" value="Hydrolase"/>
    <property type="match status" value="1"/>
</dbReference>
<evidence type="ECO:0000256" key="2">
    <source>
        <dbReference type="ARBA" id="ARBA00006024"/>
    </source>
</evidence>
<accession>A0ABR5SC78</accession>
<dbReference type="Pfam" id="PF00122">
    <property type="entry name" value="E1-E2_ATPase"/>
    <property type="match status" value="1"/>
</dbReference>
<evidence type="ECO:0000256" key="11">
    <source>
        <dbReference type="ARBA" id="ARBA00047308"/>
    </source>
</evidence>
<evidence type="ECO:0000256" key="3">
    <source>
        <dbReference type="ARBA" id="ARBA00022692"/>
    </source>
</evidence>
<name>A0ABR5SC78_9BACT</name>
<dbReference type="EMBL" id="LNQR01000125">
    <property type="protein sequence ID" value="KWT76400.1"/>
    <property type="molecule type" value="Genomic_DNA"/>
</dbReference>
<keyword evidence="14" id="KW-0378">Hydrolase</keyword>
<evidence type="ECO:0000256" key="5">
    <source>
        <dbReference type="ARBA" id="ARBA00022741"/>
    </source>
</evidence>
<evidence type="ECO:0000256" key="8">
    <source>
        <dbReference type="ARBA" id="ARBA00022989"/>
    </source>
</evidence>
<evidence type="ECO:0000313" key="14">
    <source>
        <dbReference type="EMBL" id="KWT76400.1"/>
    </source>
</evidence>
<evidence type="ECO:0000256" key="10">
    <source>
        <dbReference type="ARBA" id="ARBA00039097"/>
    </source>
</evidence>
<dbReference type="Gene3D" id="3.30.70.100">
    <property type="match status" value="1"/>
</dbReference>
<dbReference type="Gene3D" id="3.40.1110.10">
    <property type="entry name" value="Calcium-transporting ATPase, cytoplasmic domain N"/>
    <property type="match status" value="1"/>
</dbReference>
<dbReference type="InterPro" id="IPR044492">
    <property type="entry name" value="P_typ_ATPase_HD_dom"/>
</dbReference>
<reference evidence="14 15" key="1">
    <citation type="submission" date="2015-11" db="EMBL/GenBank/DDBJ databases">
        <authorList>
            <person name="Lin W."/>
        </authorList>
    </citation>
    <scope>NUCLEOTIDE SEQUENCE [LARGE SCALE GENOMIC DNA]</scope>
    <source>
        <strain evidence="14 15">HCH-1</strain>
    </source>
</reference>
<evidence type="ECO:0000256" key="7">
    <source>
        <dbReference type="ARBA" id="ARBA00022967"/>
    </source>
</evidence>
<evidence type="ECO:0000256" key="1">
    <source>
        <dbReference type="ARBA" id="ARBA00004141"/>
    </source>
</evidence>
<keyword evidence="5 12" id="KW-0547">Nucleotide-binding</keyword>
<dbReference type="CDD" id="cd00371">
    <property type="entry name" value="HMA"/>
    <property type="match status" value="1"/>
</dbReference>
<dbReference type="InterPro" id="IPR001757">
    <property type="entry name" value="P_typ_ATPase"/>
</dbReference>
<gene>
    <name evidence="14" type="ORF">ASN18_3139</name>
</gene>
<dbReference type="InterPro" id="IPR023214">
    <property type="entry name" value="HAD_sf"/>
</dbReference>
<dbReference type="PANTHER" id="PTHR48085:SF5">
    <property type="entry name" value="CADMIUM_ZINC-TRANSPORTING ATPASE HMA4-RELATED"/>
    <property type="match status" value="1"/>
</dbReference>
<dbReference type="SFLD" id="SFLDG00002">
    <property type="entry name" value="C1.7:_P-type_atpase_like"/>
    <property type="match status" value="1"/>
</dbReference>
<evidence type="ECO:0000256" key="9">
    <source>
        <dbReference type="ARBA" id="ARBA00023136"/>
    </source>
</evidence>
<feature type="transmembrane region" description="Helical" evidence="12">
    <location>
        <begin position="349"/>
        <end position="373"/>
    </location>
</feature>
<comment type="caution">
    <text evidence="14">The sequence shown here is derived from an EMBL/GenBank/DDBJ whole genome shotgun (WGS) entry which is preliminary data.</text>
</comment>
<dbReference type="PRINTS" id="PR00119">
    <property type="entry name" value="CATATPASE"/>
</dbReference>
<dbReference type="SUPFAM" id="SSF81665">
    <property type="entry name" value="Calcium ATPase, transmembrane domain M"/>
    <property type="match status" value="1"/>
</dbReference>
<keyword evidence="9 12" id="KW-0472">Membrane</keyword>
<evidence type="ECO:0000313" key="15">
    <source>
        <dbReference type="Proteomes" id="UP000060487"/>
    </source>
</evidence>
<evidence type="ECO:0000259" key="13">
    <source>
        <dbReference type="PROSITE" id="PS50846"/>
    </source>
</evidence>
<dbReference type="GO" id="GO:0016787">
    <property type="term" value="F:hydrolase activity"/>
    <property type="evidence" value="ECO:0007669"/>
    <property type="project" value="UniProtKB-KW"/>
</dbReference>
<feature type="domain" description="HMA" evidence="13">
    <location>
        <begin position="6"/>
        <end position="72"/>
    </location>
</feature>
<comment type="subcellular location">
    <subcellularLocation>
        <location evidence="12">Cell membrane</location>
    </subcellularLocation>
    <subcellularLocation>
        <location evidence="1">Membrane</location>
        <topology evidence="1">Multi-pass membrane protein</topology>
    </subcellularLocation>
</comment>
<dbReference type="SFLD" id="SFLDS00003">
    <property type="entry name" value="Haloacid_Dehalogenase"/>
    <property type="match status" value="1"/>
</dbReference>
<comment type="similarity">
    <text evidence="2 12">Belongs to the cation transport ATPase (P-type) (TC 3.A.3) family. Type IB subfamily.</text>
</comment>
<dbReference type="RefSeq" id="WP_085053744.1">
    <property type="nucleotide sequence ID" value="NZ_LNQR01000125.1"/>
</dbReference>
<dbReference type="NCBIfam" id="TIGR01494">
    <property type="entry name" value="ATPase_P-type"/>
    <property type="match status" value="1"/>
</dbReference>
<sequence length="708" mass="76483">MNTDEREITLTIKDMDCANEQEVIEKKLKALKGIERLEVYLMTQKIKVAYNPDTVSVKDIIKSIAETGMKASLSKDREEKESVWWKEKHQMRLLVLCGALIVIAFFLERIGLSHEGAKAIYGLAMLVGGYYPAKMGFSALRTLTLNIRLLMVVGAAGAAVLGLLEEAALLVFIYSLGDILEAYSVDRARVAIRALMALMPKEALVRRNGSEIVLPTEDIHIGDVVIVRPGEKVPVDGKVIAGISFVDQSPITGESIPLEKKSDDEVFAGTINQRGSLDISVTKMANDTTIARIIHSIEESRANKSSYQRFGERFGKYYTPAMFILGIGIAIIPPLLVGGQWQLFIYRGLIVFVVSCSCGLALSIPVSVVAAITNAARNGVLFKGGAYLESAEKLDAIAFDKTGTLTIGRPVVTDVIPCNKLSRKEVLDLAGSIEFRSEHPLAEAVVRKAKEEDVALVSSLEGFESITGLGVKAQINGRVYYAGSRRLFLEKGIPLTQTQDEAASSLEDEGKTILLIGDEQGLSGILAVADKLRTEAQATTGMLKRLGIYVVMLTGDNKKTASEIAHQAGVDEYLAQLLPEDKVRAIRELKTRYGRVAMVGDGVNDAPAMAISDVGIAMGAAGTDVAMETGDIVLMSDDLSKIPYAIRLSQRTIKNIRQNIIASLTIIALLVPAALCGWIGLLPGLILNEVSALVVIANGLRLLKSVNS</sequence>
<keyword evidence="3 12" id="KW-0812">Transmembrane</keyword>
<dbReference type="InterPro" id="IPR023299">
    <property type="entry name" value="ATPase_P-typ_cyto_dom_N"/>
</dbReference>
<dbReference type="InterPro" id="IPR027256">
    <property type="entry name" value="P-typ_ATPase_IB"/>
</dbReference>
<dbReference type="SUPFAM" id="SSF56784">
    <property type="entry name" value="HAD-like"/>
    <property type="match status" value="1"/>
</dbReference>
<evidence type="ECO:0000256" key="4">
    <source>
        <dbReference type="ARBA" id="ARBA00022723"/>
    </source>
</evidence>
<proteinExistence type="inferred from homology"/>
<dbReference type="InterPro" id="IPR006121">
    <property type="entry name" value="HMA_dom"/>
</dbReference>
<dbReference type="EC" id="7.2.2.12" evidence="10"/>
<dbReference type="Proteomes" id="UP000060487">
    <property type="component" value="Unassembled WGS sequence"/>
</dbReference>
<dbReference type="Pfam" id="PF00403">
    <property type="entry name" value="HMA"/>
    <property type="match status" value="1"/>
</dbReference>
<keyword evidence="7" id="KW-1278">Translocase</keyword>
<keyword evidence="4 12" id="KW-0479">Metal-binding</keyword>
<dbReference type="PANTHER" id="PTHR48085">
    <property type="entry name" value="CADMIUM/ZINC-TRANSPORTING ATPASE HMA2-RELATED"/>
    <property type="match status" value="1"/>
</dbReference>
<dbReference type="InterPro" id="IPR051014">
    <property type="entry name" value="Cation_Transport_ATPase_IB"/>
</dbReference>
<protein>
    <recommendedName>
        <fullName evidence="10">P-type Zn(2+) transporter</fullName>
        <ecNumber evidence="10">7.2.2.12</ecNumber>
    </recommendedName>
</protein>
<keyword evidence="6 12" id="KW-0067">ATP-binding</keyword>
<feature type="transmembrane region" description="Helical" evidence="12">
    <location>
        <begin position="145"/>
        <end position="161"/>
    </location>
</feature>
<dbReference type="PROSITE" id="PS00154">
    <property type="entry name" value="ATPASE_E1_E2"/>
    <property type="match status" value="1"/>
</dbReference>
<keyword evidence="12" id="KW-1003">Cell membrane</keyword>
<dbReference type="Gene3D" id="2.70.150.10">
    <property type="entry name" value="Calcium-transporting ATPase, cytoplasmic transduction domain A"/>
    <property type="match status" value="1"/>
</dbReference>
<dbReference type="Gene3D" id="3.40.50.1000">
    <property type="entry name" value="HAD superfamily/HAD-like"/>
    <property type="match status" value="1"/>
</dbReference>
<organism evidence="14 15">
    <name type="scientific">Candidatus Magnetominusculus xianensis</name>
    <dbReference type="NCBI Taxonomy" id="1748249"/>
    <lineage>
        <taxon>Bacteria</taxon>
        <taxon>Pseudomonadati</taxon>
        <taxon>Nitrospirota</taxon>
        <taxon>Nitrospiria</taxon>
        <taxon>Nitrospirales</taxon>
        <taxon>Nitrospiraceae</taxon>
        <taxon>Candidatus Magnetominusculus</taxon>
    </lineage>
</organism>
<keyword evidence="8 12" id="KW-1133">Transmembrane helix</keyword>
<dbReference type="InterPro" id="IPR008250">
    <property type="entry name" value="ATPase_P-typ_transduc_dom_A_sf"/>
</dbReference>
<dbReference type="PROSITE" id="PS50846">
    <property type="entry name" value="HMA_2"/>
    <property type="match status" value="1"/>
</dbReference>
<dbReference type="SUPFAM" id="SSF55008">
    <property type="entry name" value="HMA, heavy metal-associated domain"/>
    <property type="match status" value="1"/>
</dbReference>
<keyword evidence="15" id="KW-1185">Reference proteome</keyword>
<dbReference type="NCBIfam" id="TIGR01511">
    <property type="entry name" value="ATPase-IB1_Cu"/>
    <property type="match status" value="1"/>
</dbReference>
<feature type="transmembrane region" description="Helical" evidence="12">
    <location>
        <begin position="93"/>
        <end position="110"/>
    </location>
</feature>
<comment type="catalytic activity">
    <reaction evidence="11">
        <text>Zn(2+)(in) + ATP + H2O = Zn(2+)(out) + ADP + phosphate + H(+)</text>
        <dbReference type="Rhea" id="RHEA:20621"/>
        <dbReference type="ChEBI" id="CHEBI:15377"/>
        <dbReference type="ChEBI" id="CHEBI:15378"/>
        <dbReference type="ChEBI" id="CHEBI:29105"/>
        <dbReference type="ChEBI" id="CHEBI:30616"/>
        <dbReference type="ChEBI" id="CHEBI:43474"/>
        <dbReference type="ChEBI" id="CHEBI:456216"/>
        <dbReference type="EC" id="7.2.2.12"/>
    </reaction>
</comment>
<dbReference type="SUPFAM" id="SSF81653">
    <property type="entry name" value="Calcium ATPase, transduction domain A"/>
    <property type="match status" value="1"/>
</dbReference>
<dbReference type="NCBIfam" id="TIGR01525">
    <property type="entry name" value="ATPase-IB_hvy"/>
    <property type="match status" value="1"/>
</dbReference>
<dbReference type="InterPro" id="IPR036163">
    <property type="entry name" value="HMA_dom_sf"/>
</dbReference>
<dbReference type="PRINTS" id="PR00941">
    <property type="entry name" value="CDATPASE"/>
</dbReference>
<evidence type="ECO:0000256" key="12">
    <source>
        <dbReference type="RuleBase" id="RU362081"/>
    </source>
</evidence>
<feature type="transmembrane region" description="Helical" evidence="12">
    <location>
        <begin position="317"/>
        <end position="337"/>
    </location>
</feature>
<feature type="transmembrane region" description="Helical" evidence="12">
    <location>
        <begin position="660"/>
        <end position="680"/>
    </location>
</feature>
<dbReference type="InterPro" id="IPR059000">
    <property type="entry name" value="ATPase_P-type_domA"/>
</dbReference>